<evidence type="ECO:0000256" key="1">
    <source>
        <dbReference type="SAM" id="Coils"/>
    </source>
</evidence>
<evidence type="ECO:0000256" key="2">
    <source>
        <dbReference type="SAM" id="MobiDB-lite"/>
    </source>
</evidence>
<keyword evidence="1" id="KW-0175">Coiled coil</keyword>
<dbReference type="EMBL" id="LC738880">
    <property type="protein sequence ID" value="BDT62998.1"/>
    <property type="molecule type" value="Genomic_DNA"/>
</dbReference>
<protein>
    <submittedName>
        <fullName evidence="3">Uncharacterized protein</fullName>
    </submittedName>
</protein>
<accession>A0A9C7BMZ6</accession>
<feature type="compositionally biased region" description="Basic and acidic residues" evidence="2">
    <location>
        <begin position="150"/>
        <end position="165"/>
    </location>
</feature>
<feature type="compositionally biased region" description="Polar residues" evidence="2">
    <location>
        <begin position="134"/>
        <end position="149"/>
    </location>
</feature>
<proteinExistence type="predicted"/>
<feature type="region of interest" description="Disordered" evidence="2">
    <location>
        <begin position="129"/>
        <end position="193"/>
    </location>
</feature>
<reference evidence="3" key="1">
    <citation type="submission" date="2022-10" db="EMBL/GenBank/DDBJ databases">
        <title>Genome sequences of endogenous nimaviruses in decapod crustaceans.</title>
        <authorList>
            <person name="Kawato S."/>
            <person name="Nozaki R."/>
            <person name="Kondo H."/>
            <person name="Hirono I."/>
        </authorList>
    </citation>
    <scope>NUCLEOTIDE SEQUENCE</scope>
    <source>
        <strain evidence="3">Ube2021</strain>
    </source>
</reference>
<organism evidence="3">
    <name type="scientific">Trachysalambria curvirostris nimavirus</name>
    <dbReference type="NCBI Taxonomy" id="2984282"/>
    <lineage>
        <taxon>Viruses</taxon>
        <taxon>Viruses incertae sedis</taxon>
        <taxon>Naldaviricetes</taxon>
        <taxon>Nimaviridae</taxon>
    </lineage>
</organism>
<sequence length="303" mass="33779">MIDYSRIIVVSTSKVINDYWKEEMGKTLTPARCEQEEVVTQAFCGSPMTILDAVGTYPVQRQTPEERDSKKSGTEMVAPYEVGDPVILYVCVPGSGSDKTARSLCCDLSRVSSAAASVPVRPAAATVLGAPIPSRSTRQQISNGRNANSRQEEKEQVKVDKKEKPVQPQQSATQQTVARSRKRATSDDSATNNAAKRVYISRVAKLKKQVSLQLSGASQGRKEADDKIICLEKQLNELKQQNLQLQQRLRATNLVHIVASHIGVNNKSRQQETWRINLRYFFMQILSKAPQLYITRQLMLSNV</sequence>
<feature type="coiled-coil region" evidence="1">
    <location>
        <begin position="221"/>
        <end position="255"/>
    </location>
</feature>
<name>A0A9C7BMZ6_9VIRU</name>
<evidence type="ECO:0000313" key="3">
    <source>
        <dbReference type="EMBL" id="BDT62998.1"/>
    </source>
</evidence>